<dbReference type="EMBL" id="AAEW02000025">
    <property type="protein sequence ID" value="EAT14473.1"/>
    <property type="molecule type" value="Genomic_DNA"/>
</dbReference>
<protein>
    <submittedName>
        <fullName evidence="2">Uncharacterized protein</fullName>
    </submittedName>
</protein>
<feature type="transmembrane region" description="Helical" evidence="1">
    <location>
        <begin position="44"/>
        <end position="64"/>
    </location>
</feature>
<keyword evidence="3" id="KW-1185">Reference proteome</keyword>
<evidence type="ECO:0000313" key="3">
    <source>
        <dbReference type="Proteomes" id="UP000005695"/>
    </source>
</evidence>
<feature type="transmembrane region" description="Helical" evidence="1">
    <location>
        <begin position="76"/>
        <end position="94"/>
    </location>
</feature>
<sequence>MSICQPKEDWGLLHLQLRGFLMEELNDWKFFWPKTDSLPKATTAARQGFIAAIFIACVSPPYMLPTLLSAGLQQHFYIIFIPTLFYGVLAVFVYKMSRVAALVGFLVFLPRFVIHLLEPGFTSIVWVALALAFINSIRGTFAYHKHARQPQESITTAEKTLSVAVPPTCDSTTTE</sequence>
<accession>Q1JW54</accession>
<name>Q1JW54_DESA6</name>
<feature type="transmembrane region" description="Helical" evidence="1">
    <location>
        <begin position="99"/>
        <end position="117"/>
    </location>
</feature>
<reference evidence="2" key="1">
    <citation type="submission" date="2006-05" db="EMBL/GenBank/DDBJ databases">
        <title>Annotation of the draft genome assembly of Desulfuromonas acetoxidans DSM 684.</title>
        <authorList>
            <consortium name="US DOE Joint Genome Institute (JGI-ORNL)"/>
            <person name="Larimer F."/>
            <person name="Land M."/>
            <person name="Hauser L."/>
        </authorList>
    </citation>
    <scope>NUCLEOTIDE SEQUENCE [LARGE SCALE GENOMIC DNA]</scope>
    <source>
        <strain evidence="2">DSM 684</strain>
    </source>
</reference>
<dbReference type="AlphaFoldDB" id="Q1JW54"/>
<keyword evidence="1" id="KW-0812">Transmembrane</keyword>
<keyword evidence="1" id="KW-0472">Membrane</keyword>
<organism evidence="2 3">
    <name type="scientific">Desulfuromonas acetoxidans (strain DSM 684 / 11070)</name>
    <dbReference type="NCBI Taxonomy" id="281689"/>
    <lineage>
        <taxon>Bacteria</taxon>
        <taxon>Pseudomonadati</taxon>
        <taxon>Thermodesulfobacteriota</taxon>
        <taxon>Desulfuromonadia</taxon>
        <taxon>Desulfuromonadales</taxon>
        <taxon>Desulfuromonadaceae</taxon>
        <taxon>Desulfuromonas</taxon>
    </lineage>
</organism>
<dbReference type="Proteomes" id="UP000005695">
    <property type="component" value="Unassembled WGS sequence"/>
</dbReference>
<proteinExistence type="predicted"/>
<evidence type="ECO:0000313" key="2">
    <source>
        <dbReference type="EMBL" id="EAT14473.1"/>
    </source>
</evidence>
<reference evidence="2" key="2">
    <citation type="submission" date="2006-05" db="EMBL/GenBank/DDBJ databases">
        <title>Sequencing of the draft genome and assembly of Desulfuromonas acetoxidans DSM 684.</title>
        <authorList>
            <consortium name="US DOE Joint Genome Institute (JGI-PGF)"/>
            <person name="Copeland A."/>
            <person name="Lucas S."/>
            <person name="Lapidus A."/>
            <person name="Barry K."/>
            <person name="Detter J.C."/>
            <person name="Glavina del Rio T."/>
            <person name="Hammon N."/>
            <person name="Israni S."/>
            <person name="Dalin E."/>
            <person name="Tice H."/>
            <person name="Bruce D."/>
            <person name="Pitluck S."/>
            <person name="Richardson P."/>
        </authorList>
    </citation>
    <scope>NUCLEOTIDE SEQUENCE [LARGE SCALE GENOMIC DNA]</scope>
    <source>
        <strain evidence="2">DSM 684</strain>
    </source>
</reference>
<gene>
    <name evidence="2" type="ORF">Dace_0324</name>
</gene>
<feature type="transmembrane region" description="Helical" evidence="1">
    <location>
        <begin position="123"/>
        <end position="143"/>
    </location>
</feature>
<keyword evidence="1" id="KW-1133">Transmembrane helix</keyword>
<comment type="caution">
    <text evidence="2">The sequence shown here is derived from an EMBL/GenBank/DDBJ whole genome shotgun (WGS) entry which is preliminary data.</text>
</comment>
<evidence type="ECO:0000256" key="1">
    <source>
        <dbReference type="SAM" id="Phobius"/>
    </source>
</evidence>